<dbReference type="OrthoDB" id="9810303at2"/>
<dbReference type="GO" id="GO:0005886">
    <property type="term" value="C:plasma membrane"/>
    <property type="evidence" value="ECO:0007669"/>
    <property type="project" value="UniProtKB-SubCell"/>
</dbReference>
<feature type="domain" description="Glycosyltransferase 2-like" evidence="10">
    <location>
        <begin position="7"/>
        <end position="96"/>
    </location>
</feature>
<reference evidence="11 12" key="1">
    <citation type="submission" date="2013-05" db="EMBL/GenBank/DDBJ databases">
        <title>Draft genome sequence of Rubidibacter lacunae KORDI 51-2.</title>
        <authorList>
            <person name="Choi D.H."/>
            <person name="Noh J.H."/>
            <person name="Kwon K.-K."/>
            <person name="Lee J.-H."/>
            <person name="Ryu J.-Y."/>
        </authorList>
    </citation>
    <scope>NUCLEOTIDE SEQUENCE [LARGE SCALE GENOMIC DNA]</scope>
    <source>
        <strain evidence="11 12">KORDI 51-2</strain>
    </source>
</reference>
<comment type="caution">
    <text evidence="11">The sequence shown here is derived from an EMBL/GenBank/DDBJ whole genome shotgun (WGS) entry which is preliminary data.</text>
</comment>
<accession>U5DLX5</accession>
<evidence type="ECO:0000259" key="10">
    <source>
        <dbReference type="Pfam" id="PF00535"/>
    </source>
</evidence>
<comment type="function">
    <text evidence="6">Catalyzes the glycosylation of 4,4'-diaponeurosporenoate, i.e. the esterification of glucose at the C1'' position with the carboxyl group of 4,4'-diaponeurosporenic acid, to form glycosyl-4,4'-diaponeurosporenoate. This is a step in the biosynthesis of staphyloxanthin, an orange pigment present in most staphylococci strains.</text>
</comment>
<keyword evidence="12" id="KW-1185">Reference proteome</keyword>
<evidence type="ECO:0000256" key="3">
    <source>
        <dbReference type="ARBA" id="ARBA00022676"/>
    </source>
</evidence>
<comment type="subcellular location">
    <subcellularLocation>
        <location evidence="1">Cell membrane</location>
    </subcellularLocation>
</comment>
<evidence type="ECO:0000256" key="6">
    <source>
        <dbReference type="ARBA" id="ARBA00037281"/>
    </source>
</evidence>
<dbReference type="RefSeq" id="WP_022608136.1">
    <property type="nucleotide sequence ID" value="NZ_ASSJ01000070.1"/>
</dbReference>
<evidence type="ECO:0000256" key="7">
    <source>
        <dbReference type="ARBA" id="ARBA00037904"/>
    </source>
</evidence>
<proteinExistence type="inferred from homology"/>
<dbReference type="Proteomes" id="UP000016960">
    <property type="component" value="Unassembled WGS sequence"/>
</dbReference>
<comment type="pathway">
    <text evidence="7">Carotenoid biosynthesis; staphyloxanthin biosynthesis; staphyloxanthin from farnesyl diphosphate: step 4/5.</text>
</comment>
<dbReference type="InParanoid" id="U5DLX5"/>
<gene>
    <name evidence="11" type="ORF">KR51_00026960</name>
</gene>
<dbReference type="PATRIC" id="fig|582515.4.peg.3030"/>
<dbReference type="EMBL" id="ASSJ01000070">
    <property type="protein sequence ID" value="ERN40710.1"/>
    <property type="molecule type" value="Genomic_DNA"/>
</dbReference>
<evidence type="ECO:0000313" key="12">
    <source>
        <dbReference type="Proteomes" id="UP000016960"/>
    </source>
</evidence>
<keyword evidence="5" id="KW-0472">Membrane</keyword>
<evidence type="ECO:0000256" key="4">
    <source>
        <dbReference type="ARBA" id="ARBA00022679"/>
    </source>
</evidence>
<dbReference type="STRING" id="582515.KR51_00026960"/>
<evidence type="ECO:0000256" key="9">
    <source>
        <dbReference type="ARBA" id="ARBA00040345"/>
    </source>
</evidence>
<evidence type="ECO:0000256" key="2">
    <source>
        <dbReference type="ARBA" id="ARBA00022475"/>
    </source>
</evidence>
<dbReference type="CDD" id="cd02522">
    <property type="entry name" value="GT_2_like_a"/>
    <property type="match status" value="1"/>
</dbReference>
<dbReference type="InterPro" id="IPR026461">
    <property type="entry name" value="Trfase_2_rSAM/seldom_assoc"/>
</dbReference>
<dbReference type="InterPro" id="IPR029044">
    <property type="entry name" value="Nucleotide-diphossugar_trans"/>
</dbReference>
<evidence type="ECO:0000256" key="1">
    <source>
        <dbReference type="ARBA" id="ARBA00004236"/>
    </source>
</evidence>
<dbReference type="AlphaFoldDB" id="U5DLX5"/>
<dbReference type="NCBIfam" id="TIGR04283">
    <property type="entry name" value="glyco_like_mftF"/>
    <property type="match status" value="1"/>
</dbReference>
<keyword evidence="3" id="KW-0328">Glycosyltransferase</keyword>
<evidence type="ECO:0000313" key="11">
    <source>
        <dbReference type="EMBL" id="ERN40710.1"/>
    </source>
</evidence>
<dbReference type="InterPro" id="IPR001173">
    <property type="entry name" value="Glyco_trans_2-like"/>
</dbReference>
<dbReference type="Pfam" id="PF00535">
    <property type="entry name" value="Glycos_transf_2"/>
    <property type="match status" value="1"/>
</dbReference>
<organism evidence="11 12">
    <name type="scientific">Rubidibacter lacunae KORDI 51-2</name>
    <dbReference type="NCBI Taxonomy" id="582515"/>
    <lineage>
        <taxon>Bacteria</taxon>
        <taxon>Bacillati</taxon>
        <taxon>Cyanobacteriota</taxon>
        <taxon>Cyanophyceae</taxon>
        <taxon>Oscillatoriophycideae</taxon>
        <taxon>Chroococcales</taxon>
        <taxon>Aphanothecaceae</taxon>
        <taxon>Rubidibacter</taxon>
    </lineage>
</organism>
<name>U5DLX5_9CHRO</name>
<keyword evidence="4 11" id="KW-0808">Transferase</keyword>
<protein>
    <recommendedName>
        <fullName evidence="9">4,4'-diaponeurosporenoate glycosyltransferase</fullName>
    </recommendedName>
</protein>
<dbReference type="Gene3D" id="3.90.550.10">
    <property type="entry name" value="Spore Coat Polysaccharide Biosynthesis Protein SpsA, Chain A"/>
    <property type="match status" value="1"/>
</dbReference>
<comment type="similarity">
    <text evidence="8">Belongs to the glycosyltransferase 2 family. CrtQ subfamily.</text>
</comment>
<dbReference type="GO" id="GO:0016757">
    <property type="term" value="F:glycosyltransferase activity"/>
    <property type="evidence" value="ECO:0007669"/>
    <property type="project" value="UniProtKB-KW"/>
</dbReference>
<dbReference type="PANTHER" id="PTHR43646:SF2">
    <property type="entry name" value="GLYCOSYLTRANSFERASE 2-LIKE DOMAIN-CONTAINING PROTEIN"/>
    <property type="match status" value="1"/>
</dbReference>
<dbReference type="eggNOG" id="COG1216">
    <property type="taxonomic scope" value="Bacteria"/>
</dbReference>
<dbReference type="SUPFAM" id="SSF53448">
    <property type="entry name" value="Nucleotide-diphospho-sugar transferases"/>
    <property type="match status" value="1"/>
</dbReference>
<evidence type="ECO:0000256" key="5">
    <source>
        <dbReference type="ARBA" id="ARBA00023136"/>
    </source>
</evidence>
<keyword evidence="2" id="KW-1003">Cell membrane</keyword>
<evidence type="ECO:0000256" key="8">
    <source>
        <dbReference type="ARBA" id="ARBA00038120"/>
    </source>
</evidence>
<dbReference type="PANTHER" id="PTHR43646">
    <property type="entry name" value="GLYCOSYLTRANSFERASE"/>
    <property type="match status" value="1"/>
</dbReference>
<sequence length="244" mass="26175">MASATLSVIIPALNEADGLEKTLASAIVPNAGIEVIVADGGSTDATVAIARAQGVRVVVHGRAGRAQQMNAGAAVAAGEILLFLHADTCLPEDYAACVRTALVPSDAIAGAFELGIDAPGIGLRCIEWGVWQRSHWLQLPYGDQALFLRAADFRALGGFPPLPILEDLELVRQLRRQGRVAIVPQRVLTSGRRWQEFGIVRTTLLNQAILAGRALGVPPARLARWYCGIRARQLRLARDRYSST</sequence>